<evidence type="ECO:0000313" key="1">
    <source>
        <dbReference type="EMBL" id="MBW3081966.1"/>
    </source>
</evidence>
<reference evidence="1 2" key="1">
    <citation type="submission" date="2021-05" db="EMBL/GenBank/DDBJ databases">
        <title>Phylogenetic classification of ten novel species belonging to the genus Bifidobacterium comprising B. colchicus sp. nov., B. abeli sp. nov., B. bicoloris sp. nov., B. guerezis sp. nov., B. rosaliae sp. nov., B. santillanensis sp. nov., B. argentati sp. nov., B. amazzoni sp. nov., B. pluviali sp. nov., and B. pinnaculum sp. nov.</title>
        <authorList>
            <person name="Lugli G.A."/>
            <person name="Ruiz Garcia L."/>
            <person name="Margolles A."/>
            <person name="Ventura M."/>
        </authorList>
    </citation>
    <scope>NUCLEOTIDE SEQUENCE [LARGE SCALE GENOMIC DNA]</scope>
    <source>
        <strain evidence="1 2">6T3</strain>
    </source>
</reference>
<dbReference type="RefSeq" id="WP_219079641.1">
    <property type="nucleotide sequence ID" value="NZ_JAHBBD010000001.1"/>
</dbReference>
<protein>
    <recommendedName>
        <fullName evidence="3">Phage protein</fullName>
    </recommendedName>
</protein>
<evidence type="ECO:0008006" key="3">
    <source>
        <dbReference type="Google" id="ProtNLM"/>
    </source>
</evidence>
<sequence>MSEPTVATKDRKTRRLTIDGITVDFDPAAVDDFELLADLNDVINGDANGRFKIADVIRRLLGDQYQTVIDELRDPETGRVPVSKVEHFLVELFRKALPNSSRS</sequence>
<dbReference type="EMBL" id="JAHBBD010000001">
    <property type="protein sequence ID" value="MBW3081966.1"/>
    <property type="molecule type" value="Genomic_DNA"/>
</dbReference>
<evidence type="ECO:0000313" key="2">
    <source>
        <dbReference type="Proteomes" id="UP000812844"/>
    </source>
</evidence>
<comment type="caution">
    <text evidence="1">The sequence shown here is derived from an EMBL/GenBank/DDBJ whole genome shotgun (WGS) entry which is preliminary data.</text>
</comment>
<proteinExistence type="predicted"/>
<gene>
    <name evidence="1" type="ORF">KIH73_00970</name>
</gene>
<name>A0ABS6W650_9BIFI</name>
<accession>A0ABS6W650</accession>
<dbReference type="Proteomes" id="UP000812844">
    <property type="component" value="Unassembled WGS sequence"/>
</dbReference>
<organism evidence="1 2">
    <name type="scientific">Bifidobacterium phasiani</name>
    <dbReference type="NCBI Taxonomy" id="2834431"/>
    <lineage>
        <taxon>Bacteria</taxon>
        <taxon>Bacillati</taxon>
        <taxon>Actinomycetota</taxon>
        <taxon>Actinomycetes</taxon>
        <taxon>Bifidobacteriales</taxon>
        <taxon>Bifidobacteriaceae</taxon>
        <taxon>Bifidobacterium</taxon>
    </lineage>
</organism>
<keyword evidence="2" id="KW-1185">Reference proteome</keyword>